<evidence type="ECO:0008006" key="4">
    <source>
        <dbReference type="Google" id="ProtNLM"/>
    </source>
</evidence>
<proteinExistence type="predicted"/>
<sequence>MKNLQKLPLYLLFVGLFAFASCESEDPVIENEGEVITDVTLAFTELDESGNPVGSAFEFTAADPEGIEVGGAPTIETVELEAGKTYRMEIEVFNSIENEDITEEILEEADEHQFYFLGSAFVGGASAPLSYTYDDASGELIGLRGTVTVSASPGLNNAQMRVVLRHDLDKSFPGADNPNFENFVQAGGESDLDITFPLILN</sequence>
<dbReference type="STRING" id="1305737.GCA_000526355_01328"/>
<reference evidence="2 3" key="1">
    <citation type="submission" date="2015-09" db="EMBL/GenBank/DDBJ databases">
        <title>Identification and resolution of microdiversity through metagenomic sequencing of parallel consortia.</title>
        <authorList>
            <person name="Nelson W.C."/>
            <person name="Romine M.F."/>
            <person name="Lindemann S.R."/>
        </authorList>
    </citation>
    <scope>NUCLEOTIDE SEQUENCE [LARGE SCALE GENOMIC DNA]</scope>
    <source>
        <strain evidence="2">HL-49</strain>
    </source>
</reference>
<dbReference type="Proteomes" id="UP000050421">
    <property type="component" value="Unassembled WGS sequence"/>
</dbReference>
<keyword evidence="1" id="KW-0732">Signal</keyword>
<evidence type="ECO:0000313" key="2">
    <source>
        <dbReference type="EMBL" id="KPQ06833.1"/>
    </source>
</evidence>
<evidence type="ECO:0000256" key="1">
    <source>
        <dbReference type="SAM" id="SignalP"/>
    </source>
</evidence>
<dbReference type="EMBL" id="LJXT01000176">
    <property type="protein sequence ID" value="KPQ06833.1"/>
    <property type="molecule type" value="Genomic_DNA"/>
</dbReference>
<dbReference type="PATRIC" id="fig|1305737.6.peg.760"/>
<organism evidence="2 3">
    <name type="scientific">Algoriphagus marincola HL-49</name>
    <dbReference type="NCBI Taxonomy" id="1305737"/>
    <lineage>
        <taxon>Bacteria</taxon>
        <taxon>Pseudomonadati</taxon>
        <taxon>Bacteroidota</taxon>
        <taxon>Cytophagia</taxon>
        <taxon>Cytophagales</taxon>
        <taxon>Cyclobacteriaceae</taxon>
        <taxon>Algoriphagus</taxon>
    </lineage>
</organism>
<protein>
    <recommendedName>
        <fullName evidence="4">Lipoprotein</fullName>
    </recommendedName>
</protein>
<dbReference type="PROSITE" id="PS51257">
    <property type="entry name" value="PROKAR_LIPOPROTEIN"/>
    <property type="match status" value="1"/>
</dbReference>
<comment type="caution">
    <text evidence="2">The sequence shown here is derived from an EMBL/GenBank/DDBJ whole genome shotgun (WGS) entry which is preliminary data.</text>
</comment>
<feature type="signal peptide" evidence="1">
    <location>
        <begin position="1"/>
        <end position="20"/>
    </location>
</feature>
<feature type="chain" id="PRO_5006147375" description="Lipoprotein" evidence="1">
    <location>
        <begin position="21"/>
        <end position="201"/>
    </location>
</feature>
<accession>A0A0P7ZR03</accession>
<dbReference type="AlphaFoldDB" id="A0A0P7ZR03"/>
<gene>
    <name evidence="2" type="ORF">HLUCCX10_17645</name>
</gene>
<evidence type="ECO:0000313" key="3">
    <source>
        <dbReference type="Proteomes" id="UP000050421"/>
    </source>
</evidence>
<dbReference type="eggNOG" id="ENOG5030EVG">
    <property type="taxonomic scope" value="Bacteria"/>
</dbReference>
<dbReference type="OrthoDB" id="713689at2"/>
<name>A0A0P7ZR03_9BACT</name>